<sequence length="148" mass="16219">MEPPKTFVEPWPSGALIETFRQSAGYQLHELSGTRVRATISLDERHHQAFGVVHGGIYAIVVEGVASVGACVAVQDRDMYAVGTSNTTDFLRPVTVADLEVVAEPIFQGRTQQLWQVSISRIEDGKLVARGHLRLQNLPLSSAPADRR</sequence>
<keyword evidence="2 4" id="KW-0378">Hydrolase</keyword>
<gene>
    <name evidence="4" type="ORF">DSM104329_01956</name>
</gene>
<dbReference type="Pfam" id="PF03061">
    <property type="entry name" value="4HBT"/>
    <property type="match status" value="1"/>
</dbReference>
<dbReference type="RefSeq" id="WP_259315246.1">
    <property type="nucleotide sequence ID" value="NZ_CP087164.1"/>
</dbReference>
<dbReference type="Proteomes" id="UP001162834">
    <property type="component" value="Chromosome"/>
</dbReference>
<evidence type="ECO:0000256" key="1">
    <source>
        <dbReference type="ARBA" id="ARBA00008324"/>
    </source>
</evidence>
<name>A0A9E7C0N0_9ACTN</name>
<protein>
    <submittedName>
        <fullName evidence="4">Esterase</fullName>
        <ecNumber evidence="4">3.1.2.-</ecNumber>
    </submittedName>
</protein>
<dbReference type="Gene3D" id="3.10.129.10">
    <property type="entry name" value="Hotdog Thioesterase"/>
    <property type="match status" value="1"/>
</dbReference>
<accession>A0A9E7C0N0</accession>
<evidence type="ECO:0000313" key="4">
    <source>
        <dbReference type="EMBL" id="UGS35563.1"/>
    </source>
</evidence>
<evidence type="ECO:0000259" key="3">
    <source>
        <dbReference type="Pfam" id="PF03061"/>
    </source>
</evidence>
<organism evidence="4 5">
    <name type="scientific">Capillimicrobium parvum</name>
    <dbReference type="NCBI Taxonomy" id="2884022"/>
    <lineage>
        <taxon>Bacteria</taxon>
        <taxon>Bacillati</taxon>
        <taxon>Actinomycetota</taxon>
        <taxon>Thermoleophilia</taxon>
        <taxon>Solirubrobacterales</taxon>
        <taxon>Capillimicrobiaceae</taxon>
        <taxon>Capillimicrobium</taxon>
    </lineage>
</organism>
<dbReference type="SUPFAM" id="SSF54637">
    <property type="entry name" value="Thioesterase/thiol ester dehydrase-isomerase"/>
    <property type="match status" value="1"/>
</dbReference>
<reference evidence="4" key="1">
    <citation type="journal article" date="2022" name="Int. J. Syst. Evol. Microbiol.">
        <title>Pseudomonas aegrilactucae sp. nov. and Pseudomonas morbosilactucae sp. nov., pathogens causing bacterial rot of lettuce in Japan.</title>
        <authorList>
            <person name="Sawada H."/>
            <person name="Fujikawa T."/>
            <person name="Satou M."/>
        </authorList>
    </citation>
    <scope>NUCLEOTIDE SEQUENCE</scope>
    <source>
        <strain evidence="4">0166_1</strain>
    </source>
</reference>
<dbReference type="InterPro" id="IPR003736">
    <property type="entry name" value="PAAI_dom"/>
</dbReference>
<dbReference type="KEGG" id="sbae:DSM104329_01956"/>
<dbReference type="PANTHER" id="PTHR43240:SF5">
    <property type="entry name" value="1,4-DIHYDROXY-2-NAPHTHOYL-COA THIOESTERASE 1"/>
    <property type="match status" value="1"/>
</dbReference>
<dbReference type="EMBL" id="CP087164">
    <property type="protein sequence ID" value="UGS35563.1"/>
    <property type="molecule type" value="Genomic_DNA"/>
</dbReference>
<dbReference type="NCBIfam" id="TIGR00369">
    <property type="entry name" value="unchar_dom_1"/>
    <property type="match status" value="1"/>
</dbReference>
<dbReference type="GO" id="GO:0005829">
    <property type="term" value="C:cytosol"/>
    <property type="evidence" value="ECO:0007669"/>
    <property type="project" value="TreeGrafter"/>
</dbReference>
<dbReference type="InterPro" id="IPR006683">
    <property type="entry name" value="Thioestr_dom"/>
</dbReference>
<feature type="domain" description="Thioesterase" evidence="3">
    <location>
        <begin position="50"/>
        <end position="126"/>
    </location>
</feature>
<dbReference type="InterPro" id="IPR029069">
    <property type="entry name" value="HotDog_dom_sf"/>
</dbReference>
<proteinExistence type="inferred from homology"/>
<evidence type="ECO:0000313" key="5">
    <source>
        <dbReference type="Proteomes" id="UP001162834"/>
    </source>
</evidence>
<evidence type="ECO:0000256" key="2">
    <source>
        <dbReference type="ARBA" id="ARBA00022801"/>
    </source>
</evidence>
<dbReference type="GO" id="GO:0061522">
    <property type="term" value="F:1,4-dihydroxy-2-naphthoyl-CoA thioesterase activity"/>
    <property type="evidence" value="ECO:0007669"/>
    <property type="project" value="TreeGrafter"/>
</dbReference>
<dbReference type="CDD" id="cd03443">
    <property type="entry name" value="PaaI_thioesterase"/>
    <property type="match status" value="1"/>
</dbReference>
<dbReference type="EC" id="3.1.2.-" evidence="4"/>
<dbReference type="PANTHER" id="PTHR43240">
    <property type="entry name" value="1,4-DIHYDROXY-2-NAPHTHOYL-COA THIOESTERASE 1"/>
    <property type="match status" value="1"/>
</dbReference>
<keyword evidence="5" id="KW-1185">Reference proteome</keyword>
<dbReference type="AlphaFoldDB" id="A0A9E7C0N0"/>
<comment type="similarity">
    <text evidence="1">Belongs to the thioesterase PaaI family.</text>
</comment>